<evidence type="ECO:0000313" key="2">
    <source>
        <dbReference type="Proteomes" id="UP000276133"/>
    </source>
</evidence>
<accession>A0A3M7S5A7</accession>
<reference evidence="1 2" key="1">
    <citation type="journal article" date="2018" name="Sci. Rep.">
        <title>Genomic signatures of local adaptation to the degree of environmental predictability in rotifers.</title>
        <authorList>
            <person name="Franch-Gras L."/>
            <person name="Hahn C."/>
            <person name="Garcia-Roger E.M."/>
            <person name="Carmona M.J."/>
            <person name="Serra M."/>
            <person name="Gomez A."/>
        </authorList>
    </citation>
    <scope>NUCLEOTIDE SEQUENCE [LARGE SCALE GENOMIC DNA]</scope>
    <source>
        <strain evidence="1">HYR1</strain>
    </source>
</reference>
<dbReference type="AlphaFoldDB" id="A0A3M7S5A7"/>
<protein>
    <submittedName>
        <fullName evidence="1">Uncharacterized protein</fullName>
    </submittedName>
</protein>
<comment type="caution">
    <text evidence="1">The sequence shown here is derived from an EMBL/GenBank/DDBJ whole genome shotgun (WGS) entry which is preliminary data.</text>
</comment>
<dbReference type="EMBL" id="REGN01002010">
    <property type="protein sequence ID" value="RNA30951.1"/>
    <property type="molecule type" value="Genomic_DNA"/>
</dbReference>
<gene>
    <name evidence="1" type="ORF">BpHYR1_002245</name>
</gene>
<name>A0A3M7S5A7_BRAPC</name>
<proteinExistence type="predicted"/>
<keyword evidence="2" id="KW-1185">Reference proteome</keyword>
<organism evidence="1 2">
    <name type="scientific">Brachionus plicatilis</name>
    <name type="common">Marine rotifer</name>
    <name type="synonym">Brachionus muelleri</name>
    <dbReference type="NCBI Taxonomy" id="10195"/>
    <lineage>
        <taxon>Eukaryota</taxon>
        <taxon>Metazoa</taxon>
        <taxon>Spiralia</taxon>
        <taxon>Gnathifera</taxon>
        <taxon>Rotifera</taxon>
        <taxon>Eurotatoria</taxon>
        <taxon>Monogononta</taxon>
        <taxon>Pseudotrocha</taxon>
        <taxon>Ploima</taxon>
        <taxon>Brachionidae</taxon>
        <taxon>Brachionus</taxon>
    </lineage>
</organism>
<sequence length="81" mass="9247">MITKQYVISADGQSGYLVARGDEINDDHKFYIEARNFQEEIKLNEVEKINRTDKKPDKTRYCIVRTSTTPSTPNTSSCSIS</sequence>
<dbReference type="Proteomes" id="UP000276133">
    <property type="component" value="Unassembled WGS sequence"/>
</dbReference>
<evidence type="ECO:0000313" key="1">
    <source>
        <dbReference type="EMBL" id="RNA30951.1"/>
    </source>
</evidence>